<dbReference type="Gene3D" id="2.120.10.80">
    <property type="entry name" value="Kelch-type beta propeller"/>
    <property type="match status" value="1"/>
</dbReference>
<reference evidence="1 2" key="1">
    <citation type="submission" date="2019-05" db="EMBL/GenBank/DDBJ databases">
        <title>Draft genome sequence of Nonomuraea turkmeniaca DSM 43926.</title>
        <authorList>
            <person name="Saricaoglu S."/>
            <person name="Isik K."/>
        </authorList>
    </citation>
    <scope>NUCLEOTIDE SEQUENCE [LARGE SCALE GENOMIC DNA]</scope>
    <source>
        <strain evidence="1 2">DSM 43926</strain>
    </source>
</reference>
<proteinExistence type="predicted"/>
<evidence type="ECO:0000313" key="2">
    <source>
        <dbReference type="Proteomes" id="UP000309128"/>
    </source>
</evidence>
<evidence type="ECO:0008006" key="3">
    <source>
        <dbReference type="Google" id="ProtNLM"/>
    </source>
</evidence>
<protein>
    <recommendedName>
        <fullName evidence="3">WD40 repeat domain-containing protein</fullName>
    </recommendedName>
</protein>
<dbReference type="OrthoDB" id="57332at2"/>
<dbReference type="PANTHER" id="PTHR47197:SF3">
    <property type="entry name" value="DIHYDRO-HEME D1 DEHYDROGENASE"/>
    <property type="match status" value="1"/>
</dbReference>
<evidence type="ECO:0000313" key="1">
    <source>
        <dbReference type="EMBL" id="TMR22315.1"/>
    </source>
</evidence>
<dbReference type="AlphaFoldDB" id="A0A5S4FNR2"/>
<dbReference type="SUPFAM" id="SSF50998">
    <property type="entry name" value="Quinoprotein alcohol dehydrogenase-like"/>
    <property type="match status" value="1"/>
</dbReference>
<sequence length="639" mass="67558">MEGTPMPFNAVVAAVMAAVLTTGAPAPVVEDLGPASSVTSINGSEFVGDKLYVATGGIKPTRIGAYDPAQRKVTSITELPSGDGAWATAVVGTDLYVGTYTPGDIHKVDTTTGTATKVADVKPDNFVWSMAASGDGKLYAGTYPGGRVVEYDTATGQTRDFGQAATGEQYVRSIAVDDTTIYAGVGAHAHLIAIDRATGAKREILPPELADRTFVATLTLKQGLLAAGLSATGDMLLMDTADPSKYTLVDAPGDSYVTAIEIDAANNDVYFGTRPSGTLYRYDRDTAELEKLVVPYDGAYFNRIFLRGGKVVAVLTSQVVEYDPATKELTGVDLTQAGMPPAPELAMAITATEDRVLVSGKAGVQVHDLATGTSTRTFLPGEAKVMTPIRDQVYLSVYTLAYLFSMRPDGSDLQRLTRVGADQNRPLAAHYDKRSRRLLVGTQPEYGLHGGALALYDPSKNAVEAFRDVVENQSISAITSLLGTAYVGSEIYGGLGTTPIEPEAKLAAFDLHTKQVRWSLVPVPGAKRISALTEQRGKLYGIASTGVIFEFDPWRKKVTRTVPVPVTGGGSGSLVEAGGKIYGTDGNQVYRLDTRTMTVSTVVSGLAAQAYGTQPLLAASPDGTSLYALKARNLVRIKL</sequence>
<comment type="caution">
    <text evidence="1">The sequence shown here is derived from an EMBL/GenBank/DDBJ whole genome shotgun (WGS) entry which is preliminary data.</text>
</comment>
<gene>
    <name evidence="1" type="ORF">ETD86_12245</name>
</gene>
<dbReference type="Proteomes" id="UP000309128">
    <property type="component" value="Unassembled WGS sequence"/>
</dbReference>
<organism evidence="1 2">
    <name type="scientific">Nonomuraea turkmeniaca</name>
    <dbReference type="NCBI Taxonomy" id="103838"/>
    <lineage>
        <taxon>Bacteria</taxon>
        <taxon>Bacillati</taxon>
        <taxon>Actinomycetota</taxon>
        <taxon>Actinomycetes</taxon>
        <taxon>Streptosporangiales</taxon>
        <taxon>Streptosporangiaceae</taxon>
        <taxon>Nonomuraea</taxon>
    </lineage>
</organism>
<name>A0A5S4FNR2_9ACTN</name>
<keyword evidence="2" id="KW-1185">Reference proteome</keyword>
<dbReference type="PANTHER" id="PTHR47197">
    <property type="entry name" value="PROTEIN NIRF"/>
    <property type="match status" value="1"/>
</dbReference>
<dbReference type="InterPro" id="IPR015915">
    <property type="entry name" value="Kelch-typ_b-propeller"/>
</dbReference>
<dbReference type="Gene3D" id="2.130.10.10">
    <property type="entry name" value="YVTN repeat-like/Quinoprotein amine dehydrogenase"/>
    <property type="match status" value="1"/>
</dbReference>
<dbReference type="InterPro" id="IPR051200">
    <property type="entry name" value="Host-pathogen_enzymatic-act"/>
</dbReference>
<dbReference type="SUPFAM" id="SSF63829">
    <property type="entry name" value="Calcium-dependent phosphotriesterase"/>
    <property type="match status" value="1"/>
</dbReference>
<dbReference type="InterPro" id="IPR011047">
    <property type="entry name" value="Quinoprotein_ADH-like_sf"/>
</dbReference>
<accession>A0A5S4FNR2</accession>
<dbReference type="InterPro" id="IPR015943">
    <property type="entry name" value="WD40/YVTN_repeat-like_dom_sf"/>
</dbReference>
<dbReference type="EMBL" id="VCKY01000031">
    <property type="protein sequence ID" value="TMR22315.1"/>
    <property type="molecule type" value="Genomic_DNA"/>
</dbReference>
<dbReference type="Gene3D" id="2.40.10.480">
    <property type="match status" value="1"/>
</dbReference>